<proteinExistence type="predicted"/>
<keyword evidence="3 6" id="KW-0812">Transmembrane</keyword>
<organism evidence="7 8">
    <name type="scientific">Halomarina ordinaria</name>
    <dbReference type="NCBI Taxonomy" id="3033939"/>
    <lineage>
        <taxon>Archaea</taxon>
        <taxon>Methanobacteriati</taxon>
        <taxon>Methanobacteriota</taxon>
        <taxon>Stenosarchaea group</taxon>
        <taxon>Halobacteria</taxon>
        <taxon>Halobacteriales</taxon>
        <taxon>Natronomonadaceae</taxon>
        <taxon>Halomarina</taxon>
    </lineage>
</organism>
<evidence type="ECO:0000313" key="7">
    <source>
        <dbReference type="EMBL" id="MFC6838200.1"/>
    </source>
</evidence>
<keyword evidence="5 6" id="KW-0472">Membrane</keyword>
<evidence type="ECO:0000256" key="1">
    <source>
        <dbReference type="ARBA" id="ARBA00004651"/>
    </source>
</evidence>
<dbReference type="InterPro" id="IPR017039">
    <property type="entry name" value="Virul_fac_BrkB"/>
</dbReference>
<sequence length="356" mass="37009">MVSLSTVTTTGRQVASEFSEKNVTFMAAGIAYNAFVSLAPLLLLLLLVVTVLGGGLEARIVDIAQGSLPGPIADTVTQIFEGGSTAAGASAVGLVVLVWGSLKIFRGLDTAFSEIYETDDDNSFADQMKDGAVVLGGLIAAGVATAGLSAVFASFADAVPFLGVLAPVVLVFGLVLAFFPMYYVFPDTALTWQQVVPGVVVAAVGWAVLQSLFQVYLVFKGGGSTSFFSGVIIIITWLYFSGLVLLLGAVINAVVGGHATGVAGGVGRGATETAPARETTLGRDDLAAYLGTLRGRLTGHDRWAVSTNGAATATRVAPLRPPEAVDVEEYSAVEGGEEEWTVVLRWRTPARESDER</sequence>
<feature type="transmembrane region" description="Helical" evidence="6">
    <location>
        <begin position="231"/>
        <end position="255"/>
    </location>
</feature>
<dbReference type="AlphaFoldDB" id="A0ABD5UCB5"/>
<feature type="transmembrane region" description="Helical" evidence="6">
    <location>
        <begin position="132"/>
        <end position="155"/>
    </location>
</feature>
<keyword evidence="4 6" id="KW-1133">Transmembrane helix</keyword>
<feature type="transmembrane region" description="Helical" evidence="6">
    <location>
        <begin position="161"/>
        <end position="183"/>
    </location>
</feature>
<dbReference type="PANTHER" id="PTHR30213">
    <property type="entry name" value="INNER MEMBRANE PROTEIN YHJD"/>
    <property type="match status" value="1"/>
</dbReference>
<dbReference type="PANTHER" id="PTHR30213:SF0">
    <property type="entry name" value="UPF0761 MEMBRANE PROTEIN YIHY"/>
    <property type="match status" value="1"/>
</dbReference>
<feature type="transmembrane region" description="Helical" evidence="6">
    <location>
        <begin position="195"/>
        <end position="219"/>
    </location>
</feature>
<protein>
    <submittedName>
        <fullName evidence="7">YihY/virulence factor BrkB family protein</fullName>
    </submittedName>
</protein>
<keyword evidence="2" id="KW-1003">Cell membrane</keyword>
<reference evidence="7 8" key="1">
    <citation type="journal article" date="2019" name="Int. J. Syst. Evol. Microbiol.">
        <title>The Global Catalogue of Microorganisms (GCM) 10K type strain sequencing project: providing services to taxonomists for standard genome sequencing and annotation.</title>
        <authorList>
            <consortium name="The Broad Institute Genomics Platform"/>
            <consortium name="The Broad Institute Genome Sequencing Center for Infectious Disease"/>
            <person name="Wu L."/>
            <person name="Ma J."/>
        </authorList>
    </citation>
    <scope>NUCLEOTIDE SEQUENCE [LARGE SCALE GENOMIC DNA]</scope>
    <source>
        <strain evidence="7 8">PSRA2</strain>
    </source>
</reference>
<evidence type="ECO:0000256" key="5">
    <source>
        <dbReference type="ARBA" id="ARBA00023136"/>
    </source>
</evidence>
<evidence type="ECO:0000256" key="4">
    <source>
        <dbReference type="ARBA" id="ARBA00022989"/>
    </source>
</evidence>
<gene>
    <name evidence="7" type="ORF">ACFQHK_17095</name>
</gene>
<keyword evidence="8" id="KW-1185">Reference proteome</keyword>
<evidence type="ECO:0000256" key="3">
    <source>
        <dbReference type="ARBA" id="ARBA00022692"/>
    </source>
</evidence>
<dbReference type="GO" id="GO:0005886">
    <property type="term" value="C:plasma membrane"/>
    <property type="evidence" value="ECO:0007669"/>
    <property type="project" value="UniProtKB-SubCell"/>
</dbReference>
<dbReference type="Proteomes" id="UP001596406">
    <property type="component" value="Unassembled WGS sequence"/>
</dbReference>
<evidence type="ECO:0000256" key="2">
    <source>
        <dbReference type="ARBA" id="ARBA00022475"/>
    </source>
</evidence>
<feature type="transmembrane region" description="Helical" evidence="6">
    <location>
        <begin position="30"/>
        <end position="52"/>
    </location>
</feature>
<dbReference type="NCBIfam" id="TIGR00765">
    <property type="entry name" value="yihY_not_rbn"/>
    <property type="match status" value="1"/>
</dbReference>
<dbReference type="RefSeq" id="WP_304449916.1">
    <property type="nucleotide sequence ID" value="NZ_JARRAH010000003.1"/>
</dbReference>
<evidence type="ECO:0000256" key="6">
    <source>
        <dbReference type="SAM" id="Phobius"/>
    </source>
</evidence>
<evidence type="ECO:0000313" key="8">
    <source>
        <dbReference type="Proteomes" id="UP001596406"/>
    </source>
</evidence>
<comment type="caution">
    <text evidence="7">The sequence shown here is derived from an EMBL/GenBank/DDBJ whole genome shotgun (WGS) entry which is preliminary data.</text>
</comment>
<name>A0ABD5UCB5_9EURY</name>
<comment type="subcellular location">
    <subcellularLocation>
        <location evidence="1">Cell membrane</location>
        <topology evidence="1">Multi-pass membrane protein</topology>
    </subcellularLocation>
</comment>
<dbReference type="EMBL" id="JBHSXM010000003">
    <property type="protein sequence ID" value="MFC6838200.1"/>
    <property type="molecule type" value="Genomic_DNA"/>
</dbReference>
<dbReference type="Pfam" id="PF03631">
    <property type="entry name" value="Virul_fac_BrkB"/>
    <property type="match status" value="1"/>
</dbReference>
<accession>A0ABD5UCB5</accession>